<dbReference type="GO" id="GO:0008270">
    <property type="term" value="F:zinc ion binding"/>
    <property type="evidence" value="ECO:0007669"/>
    <property type="project" value="UniProtKB-KW"/>
</dbReference>
<organism evidence="12 13">
    <name type="scientific">Cytospora schulzeri</name>
    <dbReference type="NCBI Taxonomy" id="448051"/>
    <lineage>
        <taxon>Eukaryota</taxon>
        <taxon>Fungi</taxon>
        <taxon>Dikarya</taxon>
        <taxon>Ascomycota</taxon>
        <taxon>Pezizomycotina</taxon>
        <taxon>Sordariomycetes</taxon>
        <taxon>Sordariomycetidae</taxon>
        <taxon>Diaporthales</taxon>
        <taxon>Cytosporaceae</taxon>
        <taxon>Cytospora</taxon>
    </lineage>
</organism>
<keyword evidence="6" id="KW-0539">Nucleus</keyword>
<evidence type="ECO:0000313" key="13">
    <source>
        <dbReference type="Proteomes" id="UP000283895"/>
    </source>
</evidence>
<evidence type="ECO:0000313" key="12">
    <source>
        <dbReference type="EMBL" id="ROV94291.1"/>
    </source>
</evidence>
<comment type="caution">
    <text evidence="12">The sequence shown here is derived from an EMBL/GenBank/DDBJ whole genome shotgun (WGS) entry which is preliminary data.</text>
</comment>
<dbReference type="InterPro" id="IPR001841">
    <property type="entry name" value="Znf_RING"/>
</dbReference>
<keyword evidence="3" id="KW-0479">Metal-binding</keyword>
<protein>
    <recommendedName>
        <fullName evidence="2">RNA polymerase II transcription factor B subunit 3</fullName>
    </recommendedName>
    <alternativeName>
        <fullName evidence="8">RNA polymerase II transcription factor B 38 kDa subunit</fullName>
    </alternativeName>
    <alternativeName>
        <fullName evidence="7">RNA polymerase II transcription factor B p38 subunit</fullName>
    </alternativeName>
</protein>
<evidence type="ECO:0000256" key="1">
    <source>
        <dbReference type="ARBA" id="ARBA00004123"/>
    </source>
</evidence>
<dbReference type="InterPro" id="IPR015877">
    <property type="entry name" value="MAT1_centre"/>
</dbReference>
<dbReference type="OrthoDB" id="5963at2759"/>
<evidence type="ECO:0000256" key="3">
    <source>
        <dbReference type="ARBA" id="ARBA00022723"/>
    </source>
</evidence>
<feature type="compositionally biased region" description="Gly residues" evidence="10">
    <location>
        <begin position="271"/>
        <end position="280"/>
    </location>
</feature>
<feature type="compositionally biased region" description="Basic and acidic residues" evidence="10">
    <location>
        <begin position="163"/>
        <end position="178"/>
    </location>
</feature>
<feature type="domain" description="RING-type" evidence="11">
    <location>
        <begin position="31"/>
        <end position="73"/>
    </location>
</feature>
<evidence type="ECO:0000256" key="7">
    <source>
        <dbReference type="ARBA" id="ARBA00029873"/>
    </source>
</evidence>
<comment type="subcellular location">
    <subcellularLocation>
        <location evidence="1">Nucleus</location>
    </subcellularLocation>
</comment>
<gene>
    <name evidence="12" type="ORF">VMCG_08680</name>
</gene>
<evidence type="ECO:0000256" key="4">
    <source>
        <dbReference type="ARBA" id="ARBA00022771"/>
    </source>
</evidence>
<evidence type="ECO:0000256" key="6">
    <source>
        <dbReference type="ARBA" id="ARBA00023242"/>
    </source>
</evidence>
<dbReference type="GO" id="GO:0061575">
    <property type="term" value="F:cyclin-dependent protein serine/threonine kinase activator activity"/>
    <property type="evidence" value="ECO:0007669"/>
    <property type="project" value="InterPro"/>
</dbReference>
<feature type="compositionally biased region" description="Basic and acidic residues" evidence="10">
    <location>
        <begin position="186"/>
        <end position="211"/>
    </location>
</feature>
<keyword evidence="4 9" id="KW-0863">Zinc-finger</keyword>
<keyword evidence="5" id="KW-0862">Zinc</keyword>
<evidence type="ECO:0000256" key="2">
    <source>
        <dbReference type="ARBA" id="ARBA00022257"/>
    </source>
</evidence>
<feature type="region of interest" description="Disordered" evidence="10">
    <location>
        <begin position="163"/>
        <end position="236"/>
    </location>
</feature>
<dbReference type="EMBL" id="LKEA01000041">
    <property type="protein sequence ID" value="ROV94291.1"/>
    <property type="molecule type" value="Genomic_DNA"/>
</dbReference>
<dbReference type="PANTHER" id="PTHR12683:SF13">
    <property type="entry name" value="CDK-ACTIVATING KINASE ASSEMBLY FACTOR MAT1"/>
    <property type="match status" value="1"/>
</dbReference>
<dbReference type="SUPFAM" id="SSF57850">
    <property type="entry name" value="RING/U-box"/>
    <property type="match status" value="1"/>
</dbReference>
<dbReference type="InterPro" id="IPR017907">
    <property type="entry name" value="Znf_RING_CS"/>
</dbReference>
<evidence type="ECO:0000256" key="10">
    <source>
        <dbReference type="SAM" id="MobiDB-lite"/>
    </source>
</evidence>
<evidence type="ECO:0000256" key="8">
    <source>
        <dbReference type="ARBA" id="ARBA00033277"/>
    </source>
</evidence>
<feature type="compositionally biased region" description="Polar residues" evidence="10">
    <location>
        <begin position="17"/>
        <end position="27"/>
    </location>
</feature>
<dbReference type="PROSITE" id="PS50089">
    <property type="entry name" value="ZF_RING_2"/>
    <property type="match status" value="1"/>
</dbReference>
<evidence type="ECO:0000256" key="9">
    <source>
        <dbReference type="PROSITE-ProRule" id="PRU00175"/>
    </source>
</evidence>
<dbReference type="CDD" id="cd16573">
    <property type="entry name" value="RING-HC_TFB3-like"/>
    <property type="match status" value="1"/>
</dbReference>
<dbReference type="Pfam" id="PF17121">
    <property type="entry name" value="zf-C3HC4_5"/>
    <property type="match status" value="1"/>
</dbReference>
<dbReference type="Pfam" id="PF06391">
    <property type="entry name" value="MAT1"/>
    <property type="match status" value="1"/>
</dbReference>
<dbReference type="InterPro" id="IPR013083">
    <property type="entry name" value="Znf_RING/FYVE/PHD"/>
</dbReference>
<dbReference type="PROSITE" id="PS00518">
    <property type="entry name" value="ZF_RING_1"/>
    <property type="match status" value="1"/>
</dbReference>
<dbReference type="GO" id="GO:0006357">
    <property type="term" value="P:regulation of transcription by RNA polymerase II"/>
    <property type="evidence" value="ECO:0007669"/>
    <property type="project" value="TreeGrafter"/>
</dbReference>
<proteinExistence type="predicted"/>
<dbReference type="GO" id="GO:0005675">
    <property type="term" value="C:transcription factor TFIIH holo complex"/>
    <property type="evidence" value="ECO:0007669"/>
    <property type="project" value="InterPro"/>
</dbReference>
<name>A0A423VTE8_9PEZI</name>
<dbReference type="STRING" id="356882.A0A423VTE8"/>
<dbReference type="InterPro" id="IPR004575">
    <property type="entry name" value="MAT1/Tfb3"/>
</dbReference>
<sequence>MSRKPTNSAHGGPIAAPTSSSLTNPSGEEQCPICKTLRYMNKSMRFLINPECYHALCNNCVDRLFENGPNQCPYIGCHKTLRKKAFREPTFGDLSVEREVDIRRRVAAVFNKAEDEFEDLASFNEYLEMVEALTMDLVYGAPRDQAAAEEKLLQWEEHHRAEIERNKRAGEKARESTRRQIAAEQEAARQRRADAARAEEEEKQERVRQREEDLDTLARAPQGQAARVMLKKRGQHRKEELAASEAAALRRAAAAAGGGLSIRGLKKKGGSGEAAGGGAGSADADSGPYDPFGRLDLRSSRYELQKEYKNPFLDGARRDHKYTAGGYDLQEYYARSMFEAFAGLAVFVGDEKETGRVGVDFGDVATEGARMAAGQVDGPADQRAKREVGREMSEIKREMDRGAAEAGLKREPSRTPVVKKEEEDQEQKPEPVTVKMEVDDY</sequence>
<dbReference type="Gene3D" id="3.30.40.10">
    <property type="entry name" value="Zinc/RING finger domain, C3HC4 (zinc finger)"/>
    <property type="match status" value="1"/>
</dbReference>
<accession>A0A423VTE8</accession>
<dbReference type="AlphaFoldDB" id="A0A423VTE8"/>
<reference evidence="12 13" key="1">
    <citation type="submission" date="2015-09" db="EMBL/GenBank/DDBJ databases">
        <title>Host preference determinants of Valsa canker pathogens revealed by comparative genomics.</title>
        <authorList>
            <person name="Yin Z."/>
            <person name="Huang L."/>
        </authorList>
    </citation>
    <scope>NUCLEOTIDE SEQUENCE [LARGE SCALE GENOMIC DNA]</scope>
    <source>
        <strain evidence="12 13">03-1</strain>
    </source>
</reference>
<dbReference type="GO" id="GO:0006289">
    <property type="term" value="P:nucleotide-excision repair"/>
    <property type="evidence" value="ECO:0007669"/>
    <property type="project" value="InterPro"/>
</dbReference>
<feature type="region of interest" description="Disordered" evidence="10">
    <location>
        <begin position="1"/>
        <end position="27"/>
    </location>
</feature>
<evidence type="ECO:0000256" key="5">
    <source>
        <dbReference type="ARBA" id="ARBA00022833"/>
    </source>
</evidence>
<evidence type="ECO:0000259" key="11">
    <source>
        <dbReference type="PROSITE" id="PS50089"/>
    </source>
</evidence>
<dbReference type="Proteomes" id="UP000283895">
    <property type="component" value="Unassembled WGS sequence"/>
</dbReference>
<dbReference type="NCBIfam" id="TIGR00570">
    <property type="entry name" value="cdk7"/>
    <property type="match status" value="1"/>
</dbReference>
<feature type="compositionally biased region" description="Basic and acidic residues" evidence="10">
    <location>
        <begin position="380"/>
        <end position="429"/>
    </location>
</feature>
<feature type="region of interest" description="Disordered" evidence="10">
    <location>
        <begin position="372"/>
        <end position="441"/>
    </location>
</feature>
<feature type="region of interest" description="Disordered" evidence="10">
    <location>
        <begin position="261"/>
        <end position="292"/>
    </location>
</feature>
<dbReference type="PANTHER" id="PTHR12683">
    <property type="entry name" value="CDK-ACTIVATING KINASE ASSEMBLY FACTOR MAT1"/>
    <property type="match status" value="1"/>
</dbReference>
<keyword evidence="13" id="KW-1185">Reference proteome</keyword>